<comment type="caution">
    <text evidence="1">The sequence shown here is derived from an EMBL/GenBank/DDBJ whole genome shotgun (WGS) entry which is preliminary data.</text>
</comment>
<organism evidence="1 2">
    <name type="scientific">Paracoccus broussonetiae</name>
    <dbReference type="NCBI Taxonomy" id="3075834"/>
    <lineage>
        <taxon>Bacteria</taxon>
        <taxon>Pseudomonadati</taxon>
        <taxon>Pseudomonadota</taxon>
        <taxon>Alphaproteobacteria</taxon>
        <taxon>Rhodobacterales</taxon>
        <taxon>Paracoccaceae</taxon>
        <taxon>Paracoccus</taxon>
    </lineage>
</organism>
<name>A0ABU3EAI8_9RHOB</name>
<dbReference type="Proteomes" id="UP001251085">
    <property type="component" value="Unassembled WGS sequence"/>
</dbReference>
<keyword evidence="2" id="KW-1185">Reference proteome</keyword>
<dbReference type="EMBL" id="JAVRQI010000003">
    <property type="protein sequence ID" value="MDT1061161.1"/>
    <property type="molecule type" value="Genomic_DNA"/>
</dbReference>
<evidence type="ECO:0000313" key="2">
    <source>
        <dbReference type="Proteomes" id="UP001251085"/>
    </source>
</evidence>
<dbReference type="RefSeq" id="WP_311758265.1">
    <property type="nucleotide sequence ID" value="NZ_JAVRQI010000003.1"/>
</dbReference>
<protein>
    <submittedName>
        <fullName evidence="1">Uncharacterized protein</fullName>
    </submittedName>
</protein>
<sequence>MTAISTEELAGLRAIRDRLGRHGDLFMRLSGFYRIGPDGPVEPEFGYRDVRDSGFRQPIQVEAAQALADVSARVLELEAANAKLRNALVSVLDDMKGYNLVGGHAYASARAALNQTGGAT</sequence>
<gene>
    <name evidence="1" type="ORF">RM190_04770</name>
</gene>
<proteinExistence type="predicted"/>
<evidence type="ECO:0000313" key="1">
    <source>
        <dbReference type="EMBL" id="MDT1061161.1"/>
    </source>
</evidence>
<accession>A0ABU3EAI8</accession>
<reference evidence="2" key="1">
    <citation type="submission" date="2023-07" db="EMBL/GenBank/DDBJ databases">
        <title>Characterization of two Paracoccaceae strains isolated from Phycosphere and proposal of Xinfangfangia lacusdiani sp. nov.</title>
        <authorList>
            <person name="Deng Y."/>
            <person name="Zhang Y.Q."/>
        </authorList>
    </citation>
    <scope>NUCLEOTIDE SEQUENCE [LARGE SCALE GENOMIC DNA]</scope>
    <source>
        <strain evidence="2">CPCC 101403</strain>
    </source>
</reference>